<dbReference type="OrthoDB" id="3034217at2"/>
<sequence length="430" mass="48336">MTVEIELKFIASPAAVAALPECLSKLKVQHQETLHLINTYYDTDAGLLRSHRFGLRVRGCNDSYEMTLKSGGKVVNGIVHRPEYNIPLPTNALDISLLPQEVWPHGTEVAELASALKPLFTTNFQRQLWLVSFQQSVIEIALDTGTIVAGEQSEGISELELELKQGNAADMLALAQQFTTVEGLRLGSQSKAARGYQLLNANESAELPEMTVLVPAAKITVEQGLEASLEWALSQWQQYEQSWFEGHAQAQKYVSRSLTSVRQILVVFGGMIPRKATAPLRERLAELEQQLAAKCPAQDIIYQPGYLQLKLALMAWMMNKGWRLFVDNKSKDKLAGSFKRFADVTMSRCLSELKEAFAKQLTNDGYNDQQVRLEKQIISFYMLAGAYEQSESLPYIQTWQRLFDAQGDRDVLRRAALEQPPFWLNSGQHL</sequence>
<dbReference type="EMBL" id="PDDX01000001">
    <property type="protein sequence ID" value="PHI29271.1"/>
    <property type="molecule type" value="Genomic_DNA"/>
</dbReference>
<protein>
    <submittedName>
        <fullName evidence="3">CYTH domain-containing protein</fullName>
    </submittedName>
</protein>
<dbReference type="InterPro" id="IPR023577">
    <property type="entry name" value="CYTH_domain"/>
</dbReference>
<dbReference type="PROSITE" id="PS51707">
    <property type="entry name" value="CYTH"/>
    <property type="match status" value="1"/>
</dbReference>
<dbReference type="SMART" id="SM01118">
    <property type="entry name" value="CYTH"/>
    <property type="match status" value="1"/>
</dbReference>
<evidence type="ECO:0000259" key="2">
    <source>
        <dbReference type="PROSITE" id="PS51708"/>
    </source>
</evidence>
<evidence type="ECO:0000313" key="3">
    <source>
        <dbReference type="EMBL" id="PHI29271.1"/>
    </source>
</evidence>
<dbReference type="STRING" id="1111728.GCA_000427805_02013"/>
<feature type="domain" description="CHAD" evidence="2">
    <location>
        <begin position="218"/>
        <end position="429"/>
    </location>
</feature>
<dbReference type="Proteomes" id="UP000373449">
    <property type="component" value="Unassembled WGS sequence"/>
</dbReference>
<dbReference type="Pfam" id="PF05235">
    <property type="entry name" value="CHAD"/>
    <property type="match status" value="1"/>
</dbReference>
<dbReference type="Pfam" id="PF01928">
    <property type="entry name" value="CYTH"/>
    <property type="match status" value="1"/>
</dbReference>
<keyword evidence="5" id="KW-1185">Reference proteome</keyword>
<dbReference type="AlphaFoldDB" id="A0A2C6DKB6"/>
<dbReference type="InterPro" id="IPR039013">
    <property type="entry name" value="YgiF"/>
</dbReference>
<dbReference type="CDD" id="cd07756">
    <property type="entry name" value="CYTH-like_Pase_CHAD"/>
    <property type="match status" value="1"/>
</dbReference>
<dbReference type="SUPFAM" id="SSF55154">
    <property type="entry name" value="CYTH-like phosphatases"/>
    <property type="match status" value="1"/>
</dbReference>
<dbReference type="EMBL" id="CAADJA010000002">
    <property type="protein sequence ID" value="VFS47489.1"/>
    <property type="molecule type" value="Genomic_DNA"/>
</dbReference>
<dbReference type="PANTHER" id="PTHR39569:SF1">
    <property type="entry name" value="INORGANIC TRIPHOSPHATASE"/>
    <property type="match status" value="1"/>
</dbReference>
<dbReference type="PANTHER" id="PTHR39569">
    <property type="entry name" value="INORGANIC TRIPHOSPHATASE"/>
    <property type="match status" value="1"/>
</dbReference>
<dbReference type="InterPro" id="IPR033469">
    <property type="entry name" value="CYTH-like_dom_sf"/>
</dbReference>
<evidence type="ECO:0000313" key="4">
    <source>
        <dbReference type="EMBL" id="VFS47489.1"/>
    </source>
</evidence>
<dbReference type="Proteomes" id="UP000224974">
    <property type="component" value="Unassembled WGS sequence"/>
</dbReference>
<reference evidence="4 6" key="3">
    <citation type="submission" date="2019-03" db="EMBL/GenBank/DDBJ databases">
        <authorList>
            <consortium name="Pathogen Informatics"/>
        </authorList>
    </citation>
    <scope>NUCLEOTIDE SEQUENCE [LARGE SCALE GENOMIC DNA]</scope>
    <source>
        <strain evidence="4 6">NCTC12282</strain>
    </source>
</reference>
<reference evidence="3" key="2">
    <citation type="submission" date="2017-09" db="EMBL/GenBank/DDBJ databases">
        <title>FDA dAtabase for Regulatory Grade micrObial Sequences (FDA-ARGOS): Supporting development and validation of Infectious Disease Dx tests.</title>
        <authorList>
            <person name="Minogue T."/>
            <person name="Wolcott M."/>
            <person name="Wasieloski L."/>
            <person name="Aguilar W."/>
            <person name="Moore D."/>
            <person name="Tallon L.J."/>
            <person name="Sadzewicz L."/>
            <person name="Ott S."/>
            <person name="Zhao X."/>
            <person name="Nagaraj S."/>
            <person name="Vavikolanu K."/>
            <person name="Aluvathingal J."/>
            <person name="Nadendla S."/>
            <person name="Sichtig H."/>
        </authorList>
    </citation>
    <scope>NUCLEOTIDE SEQUENCE</scope>
    <source>
        <strain evidence="3">FDAARGOS_387</strain>
    </source>
</reference>
<evidence type="ECO:0000313" key="6">
    <source>
        <dbReference type="Proteomes" id="UP000373449"/>
    </source>
</evidence>
<accession>A0A2C6DKB6</accession>
<dbReference type="InterPro" id="IPR007899">
    <property type="entry name" value="CHAD_dom"/>
</dbReference>
<feature type="domain" description="CYTH" evidence="1">
    <location>
        <begin position="2"/>
        <end position="202"/>
    </location>
</feature>
<dbReference type="GO" id="GO:0046872">
    <property type="term" value="F:metal ion binding"/>
    <property type="evidence" value="ECO:0007669"/>
    <property type="project" value="TreeGrafter"/>
</dbReference>
<dbReference type="RefSeq" id="WP_029094744.1">
    <property type="nucleotide sequence ID" value="NZ_BRLG01000007.1"/>
</dbReference>
<evidence type="ECO:0000259" key="1">
    <source>
        <dbReference type="PROSITE" id="PS51707"/>
    </source>
</evidence>
<organism evidence="3 5">
    <name type="scientific">Budvicia aquatica</name>
    <dbReference type="NCBI Taxonomy" id="82979"/>
    <lineage>
        <taxon>Bacteria</taxon>
        <taxon>Pseudomonadati</taxon>
        <taxon>Pseudomonadota</taxon>
        <taxon>Gammaproteobacteria</taxon>
        <taxon>Enterobacterales</taxon>
        <taxon>Budviciaceae</taxon>
        <taxon>Budvicia</taxon>
    </lineage>
</organism>
<reference evidence="5" key="1">
    <citation type="submission" date="2017-09" db="EMBL/GenBank/DDBJ databases">
        <title>FDA dAtabase for Regulatory Grade micrObial Sequences (FDA-ARGOS): Supporting development and validation of Infectious Disease Dx tests.</title>
        <authorList>
            <person name="Minogue T."/>
            <person name="Wolcott M."/>
            <person name="Wasieloski L."/>
            <person name="Aguilar W."/>
            <person name="Moore D."/>
            <person name="Tallon L."/>
            <person name="Sadzewicz L."/>
            <person name="Ott S."/>
            <person name="Zhao X."/>
            <person name="Nagaraj S."/>
            <person name="Vavikolanu K."/>
            <person name="Aluvathingal J."/>
            <person name="Nadendla S."/>
            <person name="Sichtig H."/>
        </authorList>
    </citation>
    <scope>NUCLEOTIDE SEQUENCE [LARGE SCALE GENOMIC DNA]</scope>
    <source>
        <strain evidence="5">FDAARGOS_387</strain>
    </source>
</reference>
<dbReference type="GO" id="GO:0050355">
    <property type="term" value="F:inorganic triphosphate phosphatase activity"/>
    <property type="evidence" value="ECO:0007669"/>
    <property type="project" value="InterPro"/>
</dbReference>
<dbReference type="Gene3D" id="2.40.320.10">
    <property type="entry name" value="Hypothetical Protein Pfu-838710-001"/>
    <property type="match status" value="1"/>
</dbReference>
<dbReference type="PROSITE" id="PS51708">
    <property type="entry name" value="CHAD"/>
    <property type="match status" value="1"/>
</dbReference>
<name>A0A2C6DKB6_9GAMM</name>
<gene>
    <name evidence="3" type="ORF">CRN84_08030</name>
    <name evidence="4" type="ORF">NCTC12282_02426</name>
</gene>
<proteinExistence type="predicted"/>
<evidence type="ECO:0000313" key="5">
    <source>
        <dbReference type="Proteomes" id="UP000224974"/>
    </source>
</evidence>